<dbReference type="EMBL" id="JAQJAN010000006">
    <property type="protein sequence ID" value="KAJ5727557.1"/>
    <property type="molecule type" value="Genomic_DNA"/>
</dbReference>
<comment type="caution">
    <text evidence="1">The sequence shown here is derived from an EMBL/GenBank/DDBJ whole genome shotgun (WGS) entry which is preliminary data.</text>
</comment>
<reference evidence="1" key="2">
    <citation type="submission" date="2023-01" db="EMBL/GenBank/DDBJ databases">
        <authorList>
            <person name="Petersen C."/>
        </authorList>
    </citation>
    <scope>NUCLEOTIDE SEQUENCE</scope>
    <source>
        <strain evidence="1">IBT 17514</strain>
    </source>
</reference>
<evidence type="ECO:0000313" key="2">
    <source>
        <dbReference type="Proteomes" id="UP001215712"/>
    </source>
</evidence>
<name>A0AAD6MWS2_9EURO</name>
<accession>A0AAD6MWS2</accession>
<reference evidence="1" key="1">
    <citation type="journal article" date="2023" name="IMA Fungus">
        <title>Comparative genomic study of the Penicillium genus elucidates a diverse pangenome and 15 lateral gene transfer events.</title>
        <authorList>
            <person name="Petersen C."/>
            <person name="Sorensen T."/>
            <person name="Nielsen M.R."/>
            <person name="Sondergaard T.E."/>
            <person name="Sorensen J.L."/>
            <person name="Fitzpatrick D.A."/>
            <person name="Frisvad J.C."/>
            <person name="Nielsen K.L."/>
        </authorList>
    </citation>
    <scope>NUCLEOTIDE SEQUENCE</scope>
    <source>
        <strain evidence="1">IBT 17514</strain>
    </source>
</reference>
<organism evidence="1 2">
    <name type="scientific">Penicillium malachiteum</name>
    <dbReference type="NCBI Taxonomy" id="1324776"/>
    <lineage>
        <taxon>Eukaryota</taxon>
        <taxon>Fungi</taxon>
        <taxon>Dikarya</taxon>
        <taxon>Ascomycota</taxon>
        <taxon>Pezizomycotina</taxon>
        <taxon>Eurotiomycetes</taxon>
        <taxon>Eurotiomycetidae</taxon>
        <taxon>Eurotiales</taxon>
        <taxon>Aspergillaceae</taxon>
        <taxon>Penicillium</taxon>
    </lineage>
</organism>
<gene>
    <name evidence="1" type="ORF">N7493_005377</name>
</gene>
<keyword evidence="2" id="KW-1185">Reference proteome</keyword>
<sequence>MITESNGYVVRCGPGPRKAIDVAPNEVFEKLNINRDQAIFRPYESTPNPAIATLGQYLLTDLGWTEPVSPKLPTIDPRLARLIQRATGELGTKLMDRSQILAKDSIDITSTISRVARAYKPIGEYLGWIFQEYSKILRQGDPRMEWLTEDPSLHDRSMASNEALTTRKKNMGDFMQAYQNNHDSSKALQVSQETIKEFVTHPTKSFTMSSNFEKANRDWASYYWKSASTGYFCYELKLAYMLDHSAQYLTKSTPI</sequence>
<dbReference type="Proteomes" id="UP001215712">
    <property type="component" value="Unassembled WGS sequence"/>
</dbReference>
<proteinExistence type="predicted"/>
<dbReference type="AlphaFoldDB" id="A0AAD6MWS2"/>
<evidence type="ECO:0000313" key="1">
    <source>
        <dbReference type="EMBL" id="KAJ5727557.1"/>
    </source>
</evidence>
<protein>
    <submittedName>
        <fullName evidence="1">Uncharacterized protein</fullName>
    </submittedName>
</protein>